<dbReference type="EMBL" id="JBBNAG010000005">
    <property type="protein sequence ID" value="KAK9133251.1"/>
    <property type="molecule type" value="Genomic_DNA"/>
</dbReference>
<evidence type="ECO:0000313" key="1">
    <source>
        <dbReference type="EMBL" id="KAK9133251.1"/>
    </source>
</evidence>
<dbReference type="AlphaFoldDB" id="A0AAP0JFM5"/>
<name>A0AAP0JFM5_9MAGN</name>
<accession>A0AAP0JFM5</accession>
<sequence>MDDVALLDWRRTCCDDDAVAEDHHVTLRDWRKLLLMTHAADAKQLLLGCVDESGHAIWRLAGS</sequence>
<proteinExistence type="predicted"/>
<organism evidence="1 2">
    <name type="scientific">Stephania cephalantha</name>
    <dbReference type="NCBI Taxonomy" id="152367"/>
    <lineage>
        <taxon>Eukaryota</taxon>
        <taxon>Viridiplantae</taxon>
        <taxon>Streptophyta</taxon>
        <taxon>Embryophyta</taxon>
        <taxon>Tracheophyta</taxon>
        <taxon>Spermatophyta</taxon>
        <taxon>Magnoliopsida</taxon>
        <taxon>Ranunculales</taxon>
        <taxon>Menispermaceae</taxon>
        <taxon>Menispermoideae</taxon>
        <taxon>Cissampelideae</taxon>
        <taxon>Stephania</taxon>
    </lineage>
</organism>
<protein>
    <submittedName>
        <fullName evidence="1">Uncharacterized protein</fullName>
    </submittedName>
</protein>
<dbReference type="Proteomes" id="UP001419268">
    <property type="component" value="Unassembled WGS sequence"/>
</dbReference>
<keyword evidence="2" id="KW-1185">Reference proteome</keyword>
<evidence type="ECO:0000313" key="2">
    <source>
        <dbReference type="Proteomes" id="UP001419268"/>
    </source>
</evidence>
<reference evidence="1 2" key="1">
    <citation type="submission" date="2024-01" db="EMBL/GenBank/DDBJ databases">
        <title>Genome assemblies of Stephania.</title>
        <authorList>
            <person name="Yang L."/>
        </authorList>
    </citation>
    <scope>NUCLEOTIDE SEQUENCE [LARGE SCALE GENOMIC DNA]</scope>
    <source>
        <strain evidence="1">JXDWG</strain>
        <tissue evidence="1">Leaf</tissue>
    </source>
</reference>
<comment type="caution">
    <text evidence="1">The sequence shown here is derived from an EMBL/GenBank/DDBJ whole genome shotgun (WGS) entry which is preliminary data.</text>
</comment>
<gene>
    <name evidence="1" type="ORF">Scep_012779</name>
</gene>